<reference evidence="1" key="2">
    <citation type="submission" date="2020-09" db="EMBL/GenBank/DDBJ databases">
        <authorList>
            <person name="Sun Q."/>
            <person name="Zhou Y."/>
        </authorList>
    </citation>
    <scope>NUCLEOTIDE SEQUENCE</scope>
    <source>
        <strain evidence="1">CGMCC 1.15178</strain>
    </source>
</reference>
<proteinExistence type="predicted"/>
<comment type="caution">
    <text evidence="1">The sequence shown here is derived from an EMBL/GenBank/DDBJ whole genome shotgun (WGS) entry which is preliminary data.</text>
</comment>
<organism evidence="1 2">
    <name type="scientific">Paenibacillus nasutitermitis</name>
    <dbReference type="NCBI Taxonomy" id="1652958"/>
    <lineage>
        <taxon>Bacteria</taxon>
        <taxon>Bacillati</taxon>
        <taxon>Bacillota</taxon>
        <taxon>Bacilli</taxon>
        <taxon>Bacillales</taxon>
        <taxon>Paenibacillaceae</taxon>
        <taxon>Paenibacillus</taxon>
    </lineage>
</organism>
<name>A0A917DS37_9BACL</name>
<sequence>MGKTFYKRTKKIMVNGSQFHCVINEIPSNKFVNFKVYSSKTSYFEVLFTWEGSWHFIPHKPKNCERLIRYAIENGWEYSIEKKTLKIEQGDFLIDKLGLDI</sequence>
<keyword evidence="2" id="KW-1185">Reference proteome</keyword>
<accession>A0A917DS37</accession>
<dbReference type="Proteomes" id="UP000612456">
    <property type="component" value="Unassembled WGS sequence"/>
</dbReference>
<dbReference type="AlphaFoldDB" id="A0A917DS37"/>
<reference evidence="1" key="1">
    <citation type="journal article" date="2014" name="Int. J. Syst. Evol. Microbiol.">
        <title>Complete genome sequence of Corynebacterium casei LMG S-19264T (=DSM 44701T), isolated from a smear-ripened cheese.</title>
        <authorList>
            <consortium name="US DOE Joint Genome Institute (JGI-PGF)"/>
            <person name="Walter F."/>
            <person name="Albersmeier A."/>
            <person name="Kalinowski J."/>
            <person name="Ruckert C."/>
        </authorList>
    </citation>
    <scope>NUCLEOTIDE SEQUENCE</scope>
    <source>
        <strain evidence="1">CGMCC 1.15178</strain>
    </source>
</reference>
<protein>
    <submittedName>
        <fullName evidence="1">Uncharacterized protein</fullName>
    </submittedName>
</protein>
<dbReference type="RefSeq" id="WP_188991266.1">
    <property type="nucleotide sequence ID" value="NZ_BMHP01000001.1"/>
</dbReference>
<evidence type="ECO:0000313" key="1">
    <source>
        <dbReference type="EMBL" id="GGD61363.1"/>
    </source>
</evidence>
<dbReference type="EMBL" id="BMHP01000001">
    <property type="protein sequence ID" value="GGD61363.1"/>
    <property type="molecule type" value="Genomic_DNA"/>
</dbReference>
<evidence type="ECO:0000313" key="2">
    <source>
        <dbReference type="Proteomes" id="UP000612456"/>
    </source>
</evidence>
<gene>
    <name evidence="1" type="ORF">GCM10010911_19010</name>
</gene>